<protein>
    <submittedName>
        <fullName evidence="1">Uncharacterized protein</fullName>
    </submittedName>
</protein>
<reference evidence="1 2" key="1">
    <citation type="submission" date="2019-10" db="EMBL/GenBank/DDBJ databases">
        <title>Complete genome sequence of bacteriophage vB_RLeM_RL2RES.</title>
        <authorList>
            <person name="Gunathilake D."/>
            <person name="Bhat S."/>
            <person name="Yost C.K."/>
            <person name="Hynes M.F."/>
        </authorList>
    </citation>
    <scope>NUCLEOTIDE SEQUENCE [LARGE SCALE GENOMIC DNA]</scope>
</reference>
<dbReference type="EMBL" id="MN549361">
    <property type="protein sequence ID" value="QGZ14233.1"/>
    <property type="molecule type" value="Genomic_DNA"/>
</dbReference>
<organism evidence="1 2">
    <name type="scientific">Rhizobium phage RL2RES</name>
    <dbReference type="NCBI Taxonomy" id="103371"/>
    <lineage>
        <taxon>Viruses</taxon>
        <taxon>Duplodnaviria</taxon>
        <taxon>Heunggongvirae</taxon>
        <taxon>Uroviricota</taxon>
        <taxon>Caudoviricetes</taxon>
        <taxon>Pootjesviridae</taxon>
        <taxon>Innesvirus</taxon>
        <taxon>Innesvirus RL2RES</taxon>
    </lineage>
</organism>
<dbReference type="Proteomes" id="UP000433502">
    <property type="component" value="Segment"/>
</dbReference>
<proteinExistence type="predicted"/>
<gene>
    <name evidence="1" type="ORF">RL2RES_060</name>
</gene>
<name>A0A6B9J395_9CAUD</name>
<keyword evidence="2" id="KW-1185">Reference proteome</keyword>
<sequence>MATAVHTVNTNEQVAHRFFGGVERGPCVQMEVTRFEWNQWRNVMVMEETSDTAERFEDWFNRMVSEGRNVQWDNAVRQNEMARNFEQNRFFEECQSVREEAERCRNRARDCVRQEMRGM</sequence>
<accession>A0A6B9J395</accession>
<evidence type="ECO:0000313" key="2">
    <source>
        <dbReference type="Proteomes" id="UP000433502"/>
    </source>
</evidence>
<evidence type="ECO:0000313" key="1">
    <source>
        <dbReference type="EMBL" id="QGZ14233.1"/>
    </source>
</evidence>